<protein>
    <submittedName>
        <fullName evidence="3">Uncharacterized protein</fullName>
    </submittedName>
</protein>
<dbReference type="GO" id="GO:0004523">
    <property type="term" value="F:RNA-DNA hybrid ribonuclease activity"/>
    <property type="evidence" value="ECO:0007669"/>
    <property type="project" value="InterPro"/>
</dbReference>
<dbReference type="Pfam" id="PF13966">
    <property type="entry name" value="zf-RVT"/>
    <property type="match status" value="1"/>
</dbReference>
<dbReference type="InterPro" id="IPR036397">
    <property type="entry name" value="RNaseH_sf"/>
</dbReference>
<dbReference type="PANTHER" id="PTHR47074:SF48">
    <property type="entry name" value="POLYNUCLEOTIDYL TRANSFERASE, RIBONUCLEASE H-LIKE SUPERFAMILY PROTEIN"/>
    <property type="match status" value="1"/>
</dbReference>
<evidence type="ECO:0000259" key="1">
    <source>
        <dbReference type="Pfam" id="PF13456"/>
    </source>
</evidence>
<dbReference type="PANTHER" id="PTHR47074">
    <property type="entry name" value="BNAC02G40300D PROTEIN"/>
    <property type="match status" value="1"/>
</dbReference>
<dbReference type="InterPro" id="IPR044730">
    <property type="entry name" value="RNase_H-like_dom_plant"/>
</dbReference>
<organism evidence="3 4">
    <name type="scientific">Juglans regia</name>
    <name type="common">English walnut</name>
    <dbReference type="NCBI Taxonomy" id="51240"/>
    <lineage>
        <taxon>Eukaryota</taxon>
        <taxon>Viridiplantae</taxon>
        <taxon>Streptophyta</taxon>
        <taxon>Embryophyta</taxon>
        <taxon>Tracheophyta</taxon>
        <taxon>Spermatophyta</taxon>
        <taxon>Magnoliopsida</taxon>
        <taxon>eudicotyledons</taxon>
        <taxon>Gunneridae</taxon>
        <taxon>Pentapetalae</taxon>
        <taxon>rosids</taxon>
        <taxon>fabids</taxon>
        <taxon>Fagales</taxon>
        <taxon>Juglandaceae</taxon>
        <taxon>Juglans</taxon>
    </lineage>
</organism>
<evidence type="ECO:0000313" key="4">
    <source>
        <dbReference type="Proteomes" id="UP000619265"/>
    </source>
</evidence>
<dbReference type="InterPro" id="IPR026960">
    <property type="entry name" value="RVT-Znf"/>
</dbReference>
<reference evidence="3" key="1">
    <citation type="submission" date="2015-10" db="EMBL/GenBank/DDBJ databases">
        <authorList>
            <person name="Martinez-Garcia P.J."/>
            <person name="Crepeau M.W."/>
            <person name="Puiu D."/>
            <person name="Gonzalez-Ibeas D."/>
            <person name="Whalen J."/>
            <person name="Stevens K."/>
            <person name="Paul R."/>
            <person name="Butterfield T."/>
            <person name="Britton M."/>
            <person name="Reagan R."/>
            <person name="Chakraborty S."/>
            <person name="Walawage S.L."/>
            <person name="Vasquez-Gross H.A."/>
            <person name="Cardeno C."/>
            <person name="Famula R."/>
            <person name="Pratt K."/>
            <person name="Kuruganti S."/>
            <person name="Aradhya M.K."/>
            <person name="Leslie C.A."/>
            <person name="Dandekar A.M."/>
            <person name="Salzberg S.L."/>
            <person name="Wegrzyn J.L."/>
            <person name="Langley C.H."/>
            <person name="Neale D.B."/>
        </authorList>
    </citation>
    <scope>NUCLEOTIDE SEQUENCE</scope>
    <source>
        <tissue evidence="3">Leaves</tissue>
    </source>
</reference>
<evidence type="ECO:0000259" key="2">
    <source>
        <dbReference type="Pfam" id="PF13966"/>
    </source>
</evidence>
<dbReference type="Gene3D" id="3.30.420.10">
    <property type="entry name" value="Ribonuclease H-like superfamily/Ribonuclease H"/>
    <property type="match status" value="1"/>
</dbReference>
<dbReference type="Gramene" id="Jr15_02360_p1">
    <property type="protein sequence ID" value="cds.Jr15_02360_p1"/>
    <property type="gene ID" value="Jr15_02360"/>
</dbReference>
<dbReference type="InterPro" id="IPR002156">
    <property type="entry name" value="RNaseH_domain"/>
</dbReference>
<dbReference type="CDD" id="cd06222">
    <property type="entry name" value="RNase_H_like"/>
    <property type="match status" value="1"/>
</dbReference>
<dbReference type="EMBL" id="LIHL02000015">
    <property type="protein sequence ID" value="KAF5444675.1"/>
    <property type="molecule type" value="Genomic_DNA"/>
</dbReference>
<dbReference type="AlphaFoldDB" id="A0A833U5Z2"/>
<dbReference type="InterPro" id="IPR012337">
    <property type="entry name" value="RNaseH-like_sf"/>
</dbReference>
<name>A0A833U5Z2_JUGRE</name>
<dbReference type="SUPFAM" id="SSF53098">
    <property type="entry name" value="Ribonuclease H-like"/>
    <property type="match status" value="1"/>
</dbReference>
<reference evidence="3" key="2">
    <citation type="submission" date="2020-03" db="EMBL/GenBank/DDBJ databases">
        <title>Walnut 2.0.</title>
        <authorList>
            <person name="Marrano A."/>
            <person name="Britton M."/>
            <person name="Zimin A.V."/>
            <person name="Zaini P.A."/>
            <person name="Workman R."/>
            <person name="Puiu D."/>
            <person name="Bianco L."/>
            <person name="Allen B.J."/>
            <person name="Troggio M."/>
            <person name="Leslie C.A."/>
            <person name="Timp W."/>
            <person name="Dendekar A."/>
            <person name="Salzberg S.L."/>
            <person name="Neale D.B."/>
        </authorList>
    </citation>
    <scope>NUCLEOTIDE SEQUENCE</scope>
    <source>
        <tissue evidence="3">Leaves</tissue>
    </source>
</reference>
<dbReference type="Pfam" id="PF13456">
    <property type="entry name" value="RVT_3"/>
    <property type="match status" value="1"/>
</dbReference>
<feature type="domain" description="RNase H type-1" evidence="1">
    <location>
        <begin position="320"/>
        <end position="441"/>
    </location>
</feature>
<accession>A0A833U5Z2</accession>
<sequence length="470" mass="54586">MIKAVLQAVPTYSMSVFRLPKKLCNDLEAIMARFWWKQGKNESGIHWKRWEFLGESKAVGGLGFRDMENFNKAMLAKQGWRLMKMEDSLVAKIYKEKYFKNETFTEAKLGMMPSFIWRSLWSAYYAENKRCKEREGQSSNIEKVKEIWKNLWKMQIPGGWKHLVWKALHNILPTKLSLLKKKVLGEPRCPVCFQSEESVVHVLWSCPASTDVWSERGSPVQKWNSDGGGFEVLWLEMVRKLSQTDLERVVAIMHSIWFRRNAWVFESSFSSPKSVIKTTLVRLEEYQEALKDGRTVVGKIEQVKQRRIWQKPVEPSVKVNFDAAVNQKEKRMGAEVVIRDSRGDVLVSLSTQLQWVNSPFMAECKALSKAIELCKELGFYRVWFEGDAKGVVDRVNKEEEDDSWEGLVVGDLQKELRSCRGWKLSFVHRECNEVAHSLAKLGVSIDTERVWMKCVPPDSVQQVIFYKHCN</sequence>
<dbReference type="InterPro" id="IPR052929">
    <property type="entry name" value="RNase_H-like_EbsB-rel"/>
</dbReference>
<dbReference type="Proteomes" id="UP000619265">
    <property type="component" value="Unassembled WGS sequence"/>
</dbReference>
<evidence type="ECO:0000313" key="3">
    <source>
        <dbReference type="EMBL" id="KAF5444675.1"/>
    </source>
</evidence>
<dbReference type="GO" id="GO:0003676">
    <property type="term" value="F:nucleic acid binding"/>
    <property type="evidence" value="ECO:0007669"/>
    <property type="project" value="InterPro"/>
</dbReference>
<gene>
    <name evidence="3" type="ORF">F2P56_033791</name>
</gene>
<proteinExistence type="predicted"/>
<comment type="caution">
    <text evidence="3">The sequence shown here is derived from an EMBL/GenBank/DDBJ whole genome shotgun (WGS) entry which is preliminary data.</text>
</comment>
<feature type="domain" description="Reverse transcriptase zinc-binding" evidence="2">
    <location>
        <begin position="142"/>
        <end position="213"/>
    </location>
</feature>